<evidence type="ECO:0000256" key="4">
    <source>
        <dbReference type="ARBA" id="ARBA00023242"/>
    </source>
</evidence>
<dbReference type="EMBL" id="CAAALY010040961">
    <property type="protein sequence ID" value="VEL19301.1"/>
    <property type="molecule type" value="Genomic_DNA"/>
</dbReference>
<evidence type="ECO:0000256" key="1">
    <source>
        <dbReference type="ARBA" id="ARBA00023015"/>
    </source>
</evidence>
<keyword evidence="3" id="KW-0804">Transcription</keyword>
<keyword evidence="2 5" id="KW-0238">DNA-binding</keyword>
<comment type="caution">
    <text evidence="5">Lacks conserved residue(s) required for the propagation of feature annotation.</text>
</comment>
<proteinExistence type="predicted"/>
<keyword evidence="4 5" id="KW-0539">Nucleus</keyword>
<dbReference type="AlphaFoldDB" id="A0A448WSP2"/>
<keyword evidence="1" id="KW-0805">Transcription regulation</keyword>
<feature type="domain" description="T-box" evidence="6">
    <location>
        <begin position="1"/>
        <end position="53"/>
    </location>
</feature>
<dbReference type="PROSITE" id="PS50252">
    <property type="entry name" value="TBOX_3"/>
    <property type="match status" value="1"/>
</dbReference>
<dbReference type="InterPro" id="IPR046360">
    <property type="entry name" value="T-box_DNA-bd"/>
</dbReference>
<dbReference type="GO" id="GO:0000978">
    <property type="term" value="F:RNA polymerase II cis-regulatory region sequence-specific DNA binding"/>
    <property type="evidence" value="ECO:0007669"/>
    <property type="project" value="InterPro"/>
</dbReference>
<dbReference type="InterPro" id="IPR008967">
    <property type="entry name" value="p53-like_TF_DNA-bd_sf"/>
</dbReference>
<comment type="subcellular location">
    <subcellularLocation>
        <location evidence="5">Nucleus</location>
    </subcellularLocation>
</comment>
<dbReference type="PANTHER" id="PTHR11267">
    <property type="entry name" value="T-BOX PROTEIN-RELATED"/>
    <property type="match status" value="1"/>
</dbReference>
<dbReference type="Proteomes" id="UP000784294">
    <property type="component" value="Unassembled WGS sequence"/>
</dbReference>
<evidence type="ECO:0000256" key="2">
    <source>
        <dbReference type="ARBA" id="ARBA00023125"/>
    </source>
</evidence>
<evidence type="ECO:0000313" key="7">
    <source>
        <dbReference type="EMBL" id="VEL19301.1"/>
    </source>
</evidence>
<evidence type="ECO:0000256" key="3">
    <source>
        <dbReference type="ARBA" id="ARBA00023163"/>
    </source>
</evidence>
<dbReference type="PANTHER" id="PTHR11267:SF181">
    <property type="entry name" value="OPTOMOTOR-BLIND PROTEIN"/>
    <property type="match status" value="1"/>
</dbReference>
<evidence type="ECO:0000313" key="8">
    <source>
        <dbReference type="Proteomes" id="UP000784294"/>
    </source>
</evidence>
<accession>A0A448WSP2</accession>
<dbReference type="GO" id="GO:0005634">
    <property type="term" value="C:nucleus"/>
    <property type="evidence" value="ECO:0007669"/>
    <property type="project" value="UniProtKB-SubCell"/>
</dbReference>
<protein>
    <recommendedName>
        <fullName evidence="6">T-box domain-containing protein</fullName>
    </recommendedName>
</protein>
<dbReference type="Gene3D" id="2.60.40.820">
    <property type="entry name" value="Transcription factor, T-box"/>
    <property type="match status" value="1"/>
</dbReference>
<organism evidence="7 8">
    <name type="scientific">Protopolystoma xenopodis</name>
    <dbReference type="NCBI Taxonomy" id="117903"/>
    <lineage>
        <taxon>Eukaryota</taxon>
        <taxon>Metazoa</taxon>
        <taxon>Spiralia</taxon>
        <taxon>Lophotrochozoa</taxon>
        <taxon>Platyhelminthes</taxon>
        <taxon>Monogenea</taxon>
        <taxon>Polyopisthocotylea</taxon>
        <taxon>Polystomatidea</taxon>
        <taxon>Polystomatidae</taxon>
        <taxon>Protopolystoma</taxon>
    </lineage>
</organism>
<comment type="caution">
    <text evidence="7">The sequence shown here is derived from an EMBL/GenBank/DDBJ whole genome shotgun (WGS) entry which is preliminary data.</text>
</comment>
<dbReference type="Pfam" id="PF00907">
    <property type="entry name" value="T-box"/>
    <property type="match status" value="1"/>
</dbReference>
<dbReference type="GO" id="GO:0000981">
    <property type="term" value="F:DNA-binding transcription factor activity, RNA polymerase II-specific"/>
    <property type="evidence" value="ECO:0007669"/>
    <property type="project" value="TreeGrafter"/>
</dbReference>
<dbReference type="GO" id="GO:0045893">
    <property type="term" value="P:positive regulation of DNA-templated transcription"/>
    <property type="evidence" value="ECO:0007669"/>
    <property type="project" value="InterPro"/>
</dbReference>
<keyword evidence="8" id="KW-1185">Reference proteome</keyword>
<name>A0A448WSP2_9PLAT</name>
<dbReference type="SUPFAM" id="SSF49417">
    <property type="entry name" value="p53-like transcription factors"/>
    <property type="match status" value="1"/>
</dbReference>
<evidence type="ECO:0000259" key="6">
    <source>
        <dbReference type="PROSITE" id="PS50252"/>
    </source>
</evidence>
<sequence length="58" mass="6873">MHKYTPRFHLARVDDLSKINFCEFDTFVFKETEFIAVTAYQNEQVSNNTILWNACLVL</sequence>
<gene>
    <name evidence="7" type="ORF">PXEA_LOCUS12741</name>
</gene>
<evidence type="ECO:0000256" key="5">
    <source>
        <dbReference type="PROSITE-ProRule" id="PRU00201"/>
    </source>
</evidence>
<dbReference type="GO" id="GO:0001708">
    <property type="term" value="P:cell fate specification"/>
    <property type="evidence" value="ECO:0007669"/>
    <property type="project" value="TreeGrafter"/>
</dbReference>
<dbReference type="GO" id="GO:0000785">
    <property type="term" value="C:chromatin"/>
    <property type="evidence" value="ECO:0007669"/>
    <property type="project" value="TreeGrafter"/>
</dbReference>
<reference evidence="7" key="1">
    <citation type="submission" date="2018-11" db="EMBL/GenBank/DDBJ databases">
        <authorList>
            <consortium name="Pathogen Informatics"/>
        </authorList>
    </citation>
    <scope>NUCLEOTIDE SEQUENCE</scope>
</reference>
<dbReference type="OrthoDB" id="7442607at2759"/>
<dbReference type="InterPro" id="IPR001699">
    <property type="entry name" value="TF_T-box"/>
</dbReference>
<dbReference type="InterPro" id="IPR036960">
    <property type="entry name" value="T-box_sf"/>
</dbReference>